<feature type="transmembrane region" description="Helical" evidence="5">
    <location>
        <begin position="838"/>
        <end position="857"/>
    </location>
</feature>
<reference evidence="6" key="1">
    <citation type="submission" date="2023-06" db="EMBL/GenBank/DDBJ databases">
        <title>Genomic analysis of the entomopathogenic nematode Steinernema hermaphroditum.</title>
        <authorList>
            <person name="Schwarz E.M."/>
            <person name="Heppert J.K."/>
            <person name="Baniya A."/>
            <person name="Schwartz H.T."/>
            <person name="Tan C.-H."/>
            <person name="Antoshechkin I."/>
            <person name="Sternberg P.W."/>
            <person name="Goodrich-Blair H."/>
            <person name="Dillman A.R."/>
        </authorList>
    </citation>
    <scope>NUCLEOTIDE SEQUENCE</scope>
    <source>
        <strain evidence="6">PS9179</strain>
        <tissue evidence="6">Whole animal</tissue>
    </source>
</reference>
<dbReference type="GO" id="GO:0016020">
    <property type="term" value="C:membrane"/>
    <property type="evidence" value="ECO:0007669"/>
    <property type="project" value="UniProtKB-SubCell"/>
</dbReference>
<feature type="transmembrane region" description="Helical" evidence="5">
    <location>
        <begin position="534"/>
        <end position="558"/>
    </location>
</feature>
<dbReference type="EMBL" id="JAUCMV010000005">
    <property type="protein sequence ID" value="KAK0395587.1"/>
    <property type="molecule type" value="Genomic_DNA"/>
</dbReference>
<evidence type="ECO:0000313" key="7">
    <source>
        <dbReference type="Proteomes" id="UP001175271"/>
    </source>
</evidence>
<dbReference type="GO" id="GO:0046873">
    <property type="term" value="F:metal ion transmembrane transporter activity"/>
    <property type="evidence" value="ECO:0007669"/>
    <property type="project" value="InterPro"/>
</dbReference>
<dbReference type="InterPro" id="IPR040035">
    <property type="entry name" value="TMEM180"/>
</dbReference>
<feature type="transmembrane region" description="Helical" evidence="5">
    <location>
        <begin position="100"/>
        <end position="119"/>
    </location>
</feature>
<gene>
    <name evidence="6" type="ORF">QR680_001344</name>
</gene>
<keyword evidence="4 5" id="KW-0472">Membrane</keyword>
<dbReference type="SUPFAM" id="SSF103473">
    <property type="entry name" value="MFS general substrate transporter"/>
    <property type="match status" value="1"/>
</dbReference>
<name>A0AA39GXX6_9BILA</name>
<dbReference type="Pfam" id="PF02535">
    <property type="entry name" value="Zip"/>
    <property type="match status" value="1"/>
</dbReference>
<feature type="transmembrane region" description="Helical" evidence="5">
    <location>
        <begin position="869"/>
        <end position="889"/>
    </location>
</feature>
<sequence>MMVIKAFLQSFVNWNRTRIMVRFHMPTLVIIVSNFGFTAMISVFSVFYLNVFLNVYKMDATHVTLVQTLFLVWNAVNDPIFGYIQDIGCGVKWLMNRRKVILYMGPLFALSFLLFWFPWGTGGLITSIQLLICLFVYDSLFTLVLSAYCGMMVELSTREKDRLRLVVYGEVLSLVAGFVIYPVDLLSNNQREFGVFQIMTVIVAAVAAGCMLITGLFAQDEPAQIKEFAAEVTEELYGEQDKIPTQKKKQSKIRAAIEVSWQIIRELEFVCVVCALFFRTIRFTVNEQFLIIFIPILLSPFGYLPLGSTALSLYYVLVRSFGSIAFLLCWPITKRFGPLNVNNALGVITVINCLLALIVGRSFVPYIAVFILIENSLSRCGFHGFYTVFVGEVIDNDMKRHQRKNPMSTIIFTLKALFNKPAEQLGPIIILSLLAWGDYQNRQYGIYSCPGTVTPTPTNGTLTEPSVVLTPSECDSLLDTMFYVATLYPLLCALLELLFMVPYEIRRRRKAAEAAKNVLTLEECIERWIKSVPLLIMFLEVGSAFIVFFILVGFSFIPYCLLKRNVSRSPSKSSTSNYVLSLCNCFACGIFLSTCFLGLLPHVQHHEEVIRKNYRGAETNGTAPELVGWKSILIDSNLVVLCGFLLILLIEQLIFCCSSDGESSKDSASYHQPRSTKDSTHKFFSLDGDVGEPLVDTSFGDESDDEGKIEFRMTEGVEDHFHEHEHGHHHHHHHVLPAGGLSIRSFFLLIGLSIHSIFEGVALGVQGEINDFVSVLVAIMVHEVLCSLAYGVSLAQQHATPRSALISIALLSACIPLGMCSAFMIQTLDSATALGFRFALEGLAAGTFVYVSCVEMLSAEIGGHDRKGIVKAFCVCAGVFVFLAIRLIMNGGTRGH</sequence>
<evidence type="ECO:0000256" key="5">
    <source>
        <dbReference type="SAM" id="Phobius"/>
    </source>
</evidence>
<feature type="transmembrane region" description="Helical" evidence="5">
    <location>
        <begin position="165"/>
        <end position="183"/>
    </location>
</feature>
<feature type="transmembrane region" description="Helical" evidence="5">
    <location>
        <begin position="772"/>
        <end position="792"/>
    </location>
</feature>
<evidence type="ECO:0000313" key="6">
    <source>
        <dbReference type="EMBL" id="KAK0395587.1"/>
    </source>
</evidence>
<feature type="transmembrane region" description="Helical" evidence="5">
    <location>
        <begin position="195"/>
        <end position="218"/>
    </location>
</feature>
<protein>
    <submittedName>
        <fullName evidence="6">Uncharacterized protein</fullName>
    </submittedName>
</protein>
<dbReference type="PANTHER" id="PTHR28658:SF2">
    <property type="entry name" value="TRANSMEMBRANE PROTEIN 180"/>
    <property type="match status" value="1"/>
</dbReference>
<evidence type="ECO:0000256" key="1">
    <source>
        <dbReference type="ARBA" id="ARBA00004141"/>
    </source>
</evidence>
<feature type="transmembrane region" description="Helical" evidence="5">
    <location>
        <begin position="481"/>
        <end position="501"/>
    </location>
</feature>
<feature type="transmembrane region" description="Helical" evidence="5">
    <location>
        <begin position="746"/>
        <end position="766"/>
    </location>
</feature>
<keyword evidence="3 5" id="KW-1133">Transmembrane helix</keyword>
<organism evidence="6 7">
    <name type="scientific">Steinernema hermaphroditum</name>
    <dbReference type="NCBI Taxonomy" id="289476"/>
    <lineage>
        <taxon>Eukaryota</taxon>
        <taxon>Metazoa</taxon>
        <taxon>Ecdysozoa</taxon>
        <taxon>Nematoda</taxon>
        <taxon>Chromadorea</taxon>
        <taxon>Rhabditida</taxon>
        <taxon>Tylenchina</taxon>
        <taxon>Panagrolaimomorpha</taxon>
        <taxon>Strongyloidoidea</taxon>
        <taxon>Steinernematidae</taxon>
        <taxon>Steinernema</taxon>
    </lineage>
</organism>
<evidence type="ECO:0000256" key="4">
    <source>
        <dbReference type="ARBA" id="ARBA00023136"/>
    </source>
</evidence>
<dbReference type="Pfam" id="PF13347">
    <property type="entry name" value="MFS_2"/>
    <property type="match status" value="1"/>
</dbReference>
<dbReference type="AlphaFoldDB" id="A0AA39GXX6"/>
<feature type="transmembrane region" description="Helical" evidence="5">
    <location>
        <begin position="125"/>
        <end position="153"/>
    </location>
</feature>
<dbReference type="Proteomes" id="UP001175271">
    <property type="component" value="Unassembled WGS sequence"/>
</dbReference>
<evidence type="ECO:0000256" key="2">
    <source>
        <dbReference type="ARBA" id="ARBA00022692"/>
    </source>
</evidence>
<comment type="subcellular location">
    <subcellularLocation>
        <location evidence="1">Membrane</location>
        <topology evidence="1">Multi-pass membrane protein</topology>
    </subcellularLocation>
</comment>
<evidence type="ECO:0000256" key="3">
    <source>
        <dbReference type="ARBA" id="ARBA00022989"/>
    </source>
</evidence>
<feature type="transmembrane region" description="Helical" evidence="5">
    <location>
        <begin position="578"/>
        <end position="600"/>
    </location>
</feature>
<dbReference type="InterPro" id="IPR003689">
    <property type="entry name" value="ZIP"/>
</dbReference>
<accession>A0AA39GXX6</accession>
<feature type="transmembrane region" description="Helical" evidence="5">
    <location>
        <begin position="289"/>
        <end position="306"/>
    </location>
</feature>
<feature type="transmembrane region" description="Helical" evidence="5">
    <location>
        <begin position="804"/>
        <end position="826"/>
    </location>
</feature>
<dbReference type="Gene3D" id="1.20.1250.20">
    <property type="entry name" value="MFS general substrate transporter like domains"/>
    <property type="match status" value="1"/>
</dbReference>
<feature type="transmembrane region" description="Helical" evidence="5">
    <location>
        <begin position="344"/>
        <end position="373"/>
    </location>
</feature>
<comment type="caution">
    <text evidence="6">The sequence shown here is derived from an EMBL/GenBank/DDBJ whole genome shotgun (WGS) entry which is preliminary data.</text>
</comment>
<proteinExistence type="predicted"/>
<keyword evidence="7" id="KW-1185">Reference proteome</keyword>
<feature type="transmembrane region" description="Helical" evidence="5">
    <location>
        <begin position="312"/>
        <end position="332"/>
    </location>
</feature>
<keyword evidence="2 5" id="KW-0812">Transmembrane</keyword>
<dbReference type="InterPro" id="IPR036259">
    <property type="entry name" value="MFS_trans_sf"/>
</dbReference>
<feature type="transmembrane region" description="Helical" evidence="5">
    <location>
        <begin position="28"/>
        <end position="49"/>
    </location>
</feature>
<dbReference type="PANTHER" id="PTHR28658">
    <property type="entry name" value="TRANSMEMBRANE PROTEIN 180"/>
    <property type="match status" value="1"/>
</dbReference>